<dbReference type="EMBL" id="CP104003">
    <property type="protein sequence ID" value="UWM53276.1"/>
    <property type="molecule type" value="Genomic_DNA"/>
</dbReference>
<evidence type="ECO:0000313" key="1">
    <source>
        <dbReference type="EMBL" id="UWM53276.1"/>
    </source>
</evidence>
<evidence type="ECO:0000313" key="2">
    <source>
        <dbReference type="Proteomes" id="UP001057580"/>
    </source>
</evidence>
<keyword evidence="2" id="KW-1185">Reference proteome</keyword>
<sequence length="140" mass="15137">MSRPLLVYDGSRPAFRAAAALFTRRTDLRPVPWADPAVQSFLAAQFDDRPFVFCLVEADAVHVGRESVERALRARGAPERVVAALGRLYPEVAGPFGRVVHGREPAAIAGTFPLTEAASEALAPLRESHRIPVEEAGDPP</sequence>
<dbReference type="KEGG" id="ssai:N0B31_14130"/>
<proteinExistence type="predicted"/>
<dbReference type="GeneID" id="74943582"/>
<accession>A0A9E7R097</accession>
<dbReference type="Proteomes" id="UP001057580">
    <property type="component" value="Chromosome"/>
</dbReference>
<gene>
    <name evidence="1" type="ORF">N0B31_14130</name>
</gene>
<dbReference type="AlphaFoldDB" id="A0A9E7R097"/>
<protein>
    <submittedName>
        <fullName evidence="1">Uncharacterized protein</fullName>
    </submittedName>
</protein>
<reference evidence="1" key="1">
    <citation type="submission" date="2022-09" db="EMBL/GenBank/DDBJ databases">
        <title>Diverse halophilic archaea isolated from saline environments.</title>
        <authorList>
            <person name="Cui H.-L."/>
        </authorList>
    </citation>
    <scope>NUCLEOTIDE SEQUENCE</scope>
    <source>
        <strain evidence="1">ZS-35-S2</strain>
    </source>
</reference>
<dbReference type="RefSeq" id="WP_260592270.1">
    <property type="nucleotide sequence ID" value="NZ_CP104003.1"/>
</dbReference>
<organism evidence="1 2">
    <name type="scientific">Salinirubellus salinus</name>
    <dbReference type="NCBI Taxonomy" id="1364945"/>
    <lineage>
        <taxon>Archaea</taxon>
        <taxon>Methanobacteriati</taxon>
        <taxon>Methanobacteriota</taxon>
        <taxon>Stenosarchaea group</taxon>
        <taxon>Halobacteria</taxon>
        <taxon>Halobacteriales</taxon>
        <taxon>Natronomonadaceae</taxon>
        <taxon>Salinirubellus</taxon>
    </lineage>
</organism>
<name>A0A9E7R097_9EURY</name>